<dbReference type="GO" id="GO:0009251">
    <property type="term" value="P:glucan catabolic process"/>
    <property type="evidence" value="ECO:0007669"/>
    <property type="project" value="TreeGrafter"/>
</dbReference>
<dbReference type="EMBL" id="PGCI01000085">
    <property type="protein sequence ID" value="PLW41816.1"/>
    <property type="molecule type" value="Genomic_DNA"/>
</dbReference>
<feature type="domain" description="Glycoside hydrolase family 5" evidence="8">
    <location>
        <begin position="95"/>
        <end position="259"/>
    </location>
</feature>
<comment type="caution">
    <text evidence="9">The sequence shown here is derived from an EMBL/GenBank/DDBJ whole genome shotgun (WGS) entry which is preliminary data.</text>
</comment>
<evidence type="ECO:0000256" key="2">
    <source>
        <dbReference type="ARBA" id="ARBA00005641"/>
    </source>
</evidence>
<evidence type="ECO:0000256" key="6">
    <source>
        <dbReference type="RuleBase" id="RU361153"/>
    </source>
</evidence>
<accession>A0A2N5UW12</accession>
<reference evidence="9 10" key="1">
    <citation type="submission" date="2017-11" db="EMBL/GenBank/DDBJ databases">
        <title>De novo assembly and phasing of dikaryotic genomes from two isolates of Puccinia coronata f. sp. avenae, the causal agent of oat crown rust.</title>
        <authorList>
            <person name="Miller M.E."/>
            <person name="Zhang Y."/>
            <person name="Omidvar V."/>
            <person name="Sperschneider J."/>
            <person name="Schwessinger B."/>
            <person name="Raley C."/>
            <person name="Palmer J.M."/>
            <person name="Garnica D."/>
            <person name="Upadhyaya N."/>
            <person name="Rathjen J."/>
            <person name="Taylor J.M."/>
            <person name="Park R.F."/>
            <person name="Dodds P.N."/>
            <person name="Hirsch C.D."/>
            <person name="Kianian S.F."/>
            <person name="Figueroa M."/>
        </authorList>
    </citation>
    <scope>NUCLEOTIDE SEQUENCE [LARGE SCALE GENOMIC DNA]</scope>
    <source>
        <strain evidence="9">12SD80</strain>
    </source>
</reference>
<proteinExistence type="inferred from homology"/>
<evidence type="ECO:0000256" key="4">
    <source>
        <dbReference type="ARBA" id="ARBA00022801"/>
    </source>
</evidence>
<evidence type="ECO:0000256" key="3">
    <source>
        <dbReference type="ARBA" id="ARBA00012601"/>
    </source>
</evidence>
<dbReference type="PANTHER" id="PTHR34142:SF1">
    <property type="entry name" value="GLYCOSIDE HYDROLASE FAMILY 5 DOMAIN-CONTAINING PROTEIN"/>
    <property type="match status" value="1"/>
</dbReference>
<gene>
    <name evidence="9" type="ORF">PCASD_05516</name>
</gene>
<dbReference type="AlphaFoldDB" id="A0A2N5UW12"/>
<protein>
    <recommendedName>
        <fullName evidence="3">cellulase</fullName>
        <ecNumber evidence="3">3.2.1.4</ecNumber>
    </recommendedName>
</protein>
<organism evidence="9 10">
    <name type="scientific">Puccinia coronata f. sp. avenae</name>
    <dbReference type="NCBI Taxonomy" id="200324"/>
    <lineage>
        <taxon>Eukaryota</taxon>
        <taxon>Fungi</taxon>
        <taxon>Dikarya</taxon>
        <taxon>Basidiomycota</taxon>
        <taxon>Pucciniomycotina</taxon>
        <taxon>Pucciniomycetes</taxon>
        <taxon>Pucciniales</taxon>
        <taxon>Pucciniaceae</taxon>
        <taxon>Puccinia</taxon>
    </lineage>
</organism>
<dbReference type="Proteomes" id="UP000235392">
    <property type="component" value="Unassembled WGS sequence"/>
</dbReference>
<keyword evidence="7" id="KW-0732">Signal</keyword>
<dbReference type="SUPFAM" id="SSF51445">
    <property type="entry name" value="(Trans)glycosidases"/>
    <property type="match status" value="1"/>
</dbReference>
<keyword evidence="5 6" id="KW-0326">Glycosidase</keyword>
<comment type="catalytic activity">
    <reaction evidence="1">
        <text>Endohydrolysis of (1-&gt;4)-beta-D-glucosidic linkages in cellulose, lichenin and cereal beta-D-glucans.</text>
        <dbReference type="EC" id="3.2.1.4"/>
    </reaction>
</comment>
<evidence type="ECO:0000256" key="7">
    <source>
        <dbReference type="SAM" id="SignalP"/>
    </source>
</evidence>
<feature type="chain" id="PRO_5014840389" description="cellulase" evidence="7">
    <location>
        <begin position="25"/>
        <end position="415"/>
    </location>
</feature>
<comment type="similarity">
    <text evidence="2 6">Belongs to the glycosyl hydrolase 5 (cellulase A) family.</text>
</comment>
<name>A0A2N5UW12_9BASI</name>
<dbReference type="GO" id="GO:0008810">
    <property type="term" value="F:cellulase activity"/>
    <property type="evidence" value="ECO:0007669"/>
    <property type="project" value="UniProtKB-EC"/>
</dbReference>
<sequence length="415" mass="45196">MTCKLYRVLVAACAVAVLAHQACAAAVASHPELASADGKTKPSLSPIRIPKLPAFAGVTLSGMDFGSNSTSNSSTLSSSRRQNVTADLFTIPDFEQAIHYLEDREVGLIKLPLSWESLQRNITQLEIYTDVVATVTSRNASAIVTLSISPEQFSNFTSNTTLHNGTDKDHHKKYLLKDAANASFVELWGKMAAHFQHDRRVIFHLMAIPHGSVLPRNWNQTVQAAVTNIRKNGARNVIILPSFISTNETTFNSFRDFPKDFERMQHVKNPDGTTDGIVFDVAQTLGPKGPNSQRCKGVDVSKIVSPVVKILKEHERQAIVGTLAAGSDSSCTKTLVKFAKQISGSYPSLAGFVMYGAGAFNESSPWTLIKEVQPDSAHCVAESAEELIDQPNFKSVEPFFPKKTHTGSSNTTSHP</sequence>
<dbReference type="Gene3D" id="3.20.20.80">
    <property type="entry name" value="Glycosidases"/>
    <property type="match status" value="1"/>
</dbReference>
<evidence type="ECO:0000256" key="1">
    <source>
        <dbReference type="ARBA" id="ARBA00000966"/>
    </source>
</evidence>
<feature type="signal peptide" evidence="7">
    <location>
        <begin position="1"/>
        <end position="24"/>
    </location>
</feature>
<dbReference type="Pfam" id="PF00150">
    <property type="entry name" value="Cellulase"/>
    <property type="match status" value="1"/>
</dbReference>
<evidence type="ECO:0000256" key="5">
    <source>
        <dbReference type="ARBA" id="ARBA00023295"/>
    </source>
</evidence>
<dbReference type="PANTHER" id="PTHR34142">
    <property type="entry name" value="ENDO-BETA-1,4-GLUCANASE A"/>
    <property type="match status" value="1"/>
</dbReference>
<dbReference type="EC" id="3.2.1.4" evidence="3"/>
<dbReference type="InterPro" id="IPR017853">
    <property type="entry name" value="GH"/>
</dbReference>
<keyword evidence="4 6" id="KW-0378">Hydrolase</keyword>
<evidence type="ECO:0000313" key="9">
    <source>
        <dbReference type="EMBL" id="PLW41816.1"/>
    </source>
</evidence>
<evidence type="ECO:0000313" key="10">
    <source>
        <dbReference type="Proteomes" id="UP000235392"/>
    </source>
</evidence>
<evidence type="ECO:0000259" key="8">
    <source>
        <dbReference type="Pfam" id="PF00150"/>
    </source>
</evidence>
<dbReference type="InterPro" id="IPR001547">
    <property type="entry name" value="Glyco_hydro_5"/>
</dbReference>